<protein>
    <submittedName>
        <fullName evidence="2">Uncharacterized protein</fullName>
    </submittedName>
</protein>
<evidence type="ECO:0000313" key="3">
    <source>
        <dbReference type="Proteomes" id="UP001321344"/>
    </source>
</evidence>
<reference evidence="2 3" key="1">
    <citation type="submission" date="2023-03" db="EMBL/GenBank/DDBJ databases">
        <title>Genome sequencing of Aquirufa.</title>
        <authorList>
            <person name="Pitt A."/>
            <person name="Hahn M.W."/>
        </authorList>
    </citation>
    <scope>NUCLEOTIDE SEQUENCE [LARGE SCALE GENOMIC DNA]</scope>
    <source>
        <strain evidence="2 3">WAEICH-18A</strain>
    </source>
</reference>
<dbReference type="EMBL" id="JARJOW010000006">
    <property type="protein sequence ID" value="MDF5691237.1"/>
    <property type="molecule type" value="Genomic_DNA"/>
</dbReference>
<evidence type="ECO:0000313" key="2">
    <source>
        <dbReference type="EMBL" id="MDF5691237.1"/>
    </source>
</evidence>
<feature type="chain" id="PRO_5045526113" evidence="1">
    <location>
        <begin position="24"/>
        <end position="265"/>
    </location>
</feature>
<name>A0ABT6BL98_9BACT</name>
<accession>A0ABT6BL98</accession>
<proteinExistence type="predicted"/>
<dbReference type="Proteomes" id="UP001321344">
    <property type="component" value="Unassembled WGS sequence"/>
</dbReference>
<sequence>MKKFFTWAICLIGLIAFSIHVQAQEKPVYANVAFHKLKPGHSLEEAMNLEKRWKTIHLIRKDMGLINAWGAFPIIHGYKTPSIDYDYISVNVSSDLNKITQYPMDKYQELVKKDPSFANILTETEKVQSVTNNILVKLLEGTGSSNDLGSIIMMETMKTTVSNYLSYVNFEKQMKGVHQDRIKAGEIQEWSFWQTIVPVADDSKGQFTAFTYFKDLAHLDGGVNGFIQSAQKRTKLTTEQLLKKMDQLRQINQMVIFQYAVGTWN</sequence>
<comment type="caution">
    <text evidence="2">The sequence shown here is derived from an EMBL/GenBank/DDBJ whole genome shotgun (WGS) entry which is preliminary data.</text>
</comment>
<evidence type="ECO:0000256" key="1">
    <source>
        <dbReference type="SAM" id="SignalP"/>
    </source>
</evidence>
<dbReference type="RefSeq" id="WP_276344563.1">
    <property type="nucleotide sequence ID" value="NZ_JARJOW010000006.1"/>
</dbReference>
<keyword evidence="3" id="KW-1185">Reference proteome</keyword>
<feature type="signal peptide" evidence="1">
    <location>
        <begin position="1"/>
        <end position="23"/>
    </location>
</feature>
<gene>
    <name evidence="2" type="ORF">PQG43_10205</name>
</gene>
<organism evidence="2 3">
    <name type="scientific">Aquirufa aurantiipilula</name>
    <dbReference type="NCBI Taxonomy" id="2696561"/>
    <lineage>
        <taxon>Bacteria</taxon>
        <taxon>Pseudomonadati</taxon>
        <taxon>Bacteroidota</taxon>
        <taxon>Cytophagia</taxon>
        <taxon>Cytophagales</taxon>
        <taxon>Flectobacillaceae</taxon>
        <taxon>Aquirufa</taxon>
    </lineage>
</organism>
<keyword evidence="1" id="KW-0732">Signal</keyword>